<evidence type="ECO:0000256" key="7">
    <source>
        <dbReference type="SAM" id="MobiDB-lite"/>
    </source>
</evidence>
<dbReference type="PANTHER" id="PTHR23501">
    <property type="entry name" value="MAJOR FACILITATOR SUPERFAMILY"/>
    <property type="match status" value="1"/>
</dbReference>
<dbReference type="InterPro" id="IPR011701">
    <property type="entry name" value="MFS"/>
</dbReference>
<dbReference type="Proteomes" id="UP001147695">
    <property type="component" value="Unassembled WGS sequence"/>
</dbReference>
<dbReference type="AlphaFoldDB" id="A0A9W9UFV2"/>
<evidence type="ECO:0000313" key="10">
    <source>
        <dbReference type="EMBL" id="KAJ5335143.1"/>
    </source>
</evidence>
<sequence>MEEAQKALAAAAAAVPFPTGWKLGFILTAIALVTFTVMLDASILATAVPFITNHFHSLLDVGWYGSAYQLASAAFQPFTGKLYAKLPLKWTYLAFFLVFELGSLLCALSTSSKMFIVSRAIAGLGSAGLLNGGLNMVSEFMPKEKAPGVIGALMSVTQLGLAFGPIIGGAFTEFVTWRWCFWLNLPIGGVVILLLAFIDMTDRTPKPKGAELRQALRESLDLIGLVLFAPAMIMLFLALQYGGNQYPWKSATVIGLFCGFGGMLAVFLLWESRRGANAMFPFAIVGQRTVWSSCLSSFFIAGVTVSGAYYLPIYFQAVEGNSPIRSGVYFLPNILPQVTFSLFTGGLIMAWGYYLPSVVSGCVLASIGYGLLTMLTPGYSIAKRVGYQIIVGVGIGSATSVPMIAVQNLIPPAEMSIAMAVLVFSLNMGASLFLQFSTVIFSQSLQSALPKYAPKVDPKIILAAGATHFRQVIPVDAIPDVLKAYSESITHVFYLLTALAAAGFVTSSLMGMKRIRKTKPAAQDSDIALENTDSAPKNSGTG</sequence>
<dbReference type="InterPro" id="IPR036259">
    <property type="entry name" value="MFS_trans_sf"/>
</dbReference>
<feature type="transmembrane region" description="Helical" evidence="8">
    <location>
        <begin position="176"/>
        <end position="198"/>
    </location>
</feature>
<feature type="transmembrane region" description="Helical" evidence="8">
    <location>
        <begin position="385"/>
        <end position="405"/>
    </location>
</feature>
<dbReference type="FunFam" id="1.20.1250.20:FF:000196">
    <property type="entry name" value="MFS toxin efflux pump (AflT)"/>
    <property type="match status" value="1"/>
</dbReference>
<dbReference type="Gene3D" id="1.20.1250.20">
    <property type="entry name" value="MFS general substrate transporter like domains"/>
    <property type="match status" value="2"/>
</dbReference>
<keyword evidence="5 8" id="KW-0472">Membrane</keyword>
<feature type="transmembrane region" description="Helical" evidence="8">
    <location>
        <begin position="361"/>
        <end position="379"/>
    </location>
</feature>
<evidence type="ECO:0000256" key="6">
    <source>
        <dbReference type="ARBA" id="ARBA00023180"/>
    </source>
</evidence>
<feature type="transmembrane region" description="Helical" evidence="8">
    <location>
        <begin position="25"/>
        <end position="51"/>
    </location>
</feature>
<keyword evidence="3 8" id="KW-0812">Transmembrane</keyword>
<keyword evidence="4 8" id="KW-1133">Transmembrane helix</keyword>
<dbReference type="PANTHER" id="PTHR23501:SF193">
    <property type="entry name" value="MULTIDRUG TRANSPORTER, PUTATIVE (AFU_ORTHOLOGUE AFUA_8G00940)-RELATED"/>
    <property type="match status" value="1"/>
</dbReference>
<feature type="region of interest" description="Disordered" evidence="7">
    <location>
        <begin position="522"/>
        <end position="542"/>
    </location>
</feature>
<dbReference type="PROSITE" id="PS50850">
    <property type="entry name" value="MFS"/>
    <property type="match status" value="1"/>
</dbReference>
<evidence type="ECO:0000256" key="2">
    <source>
        <dbReference type="ARBA" id="ARBA00007520"/>
    </source>
</evidence>
<reference evidence="10" key="1">
    <citation type="submission" date="2022-12" db="EMBL/GenBank/DDBJ databases">
        <authorList>
            <person name="Petersen C."/>
        </authorList>
    </citation>
    <scope>NUCLEOTIDE SEQUENCE</scope>
    <source>
        <strain evidence="10">IBT 35673</strain>
    </source>
</reference>
<evidence type="ECO:0000313" key="11">
    <source>
        <dbReference type="Proteomes" id="UP001147695"/>
    </source>
</evidence>
<feature type="transmembrane region" description="Helical" evidence="8">
    <location>
        <begin position="90"/>
        <end position="110"/>
    </location>
</feature>
<dbReference type="SUPFAM" id="SSF103473">
    <property type="entry name" value="MFS general substrate transporter"/>
    <property type="match status" value="1"/>
</dbReference>
<dbReference type="InterPro" id="IPR020846">
    <property type="entry name" value="MFS_dom"/>
</dbReference>
<feature type="transmembrane region" description="Helical" evidence="8">
    <location>
        <begin position="417"/>
        <end position="441"/>
    </location>
</feature>
<accession>A0A9W9UFV2</accession>
<evidence type="ECO:0000256" key="5">
    <source>
        <dbReference type="ARBA" id="ARBA00023136"/>
    </source>
</evidence>
<organism evidence="10 11">
    <name type="scientific">Penicillium brevicompactum</name>
    <dbReference type="NCBI Taxonomy" id="5074"/>
    <lineage>
        <taxon>Eukaryota</taxon>
        <taxon>Fungi</taxon>
        <taxon>Dikarya</taxon>
        <taxon>Ascomycota</taxon>
        <taxon>Pezizomycotina</taxon>
        <taxon>Eurotiomycetes</taxon>
        <taxon>Eurotiomycetidae</taxon>
        <taxon>Eurotiales</taxon>
        <taxon>Aspergillaceae</taxon>
        <taxon>Penicillium</taxon>
    </lineage>
</organism>
<reference evidence="10" key="2">
    <citation type="journal article" date="2023" name="IMA Fungus">
        <title>Comparative genomic study of the Penicillium genus elucidates a diverse pangenome and 15 lateral gene transfer events.</title>
        <authorList>
            <person name="Petersen C."/>
            <person name="Sorensen T."/>
            <person name="Nielsen M.R."/>
            <person name="Sondergaard T.E."/>
            <person name="Sorensen J.L."/>
            <person name="Fitzpatrick D.A."/>
            <person name="Frisvad J.C."/>
            <person name="Nielsen K.L."/>
        </authorList>
    </citation>
    <scope>NUCLEOTIDE SEQUENCE</scope>
    <source>
        <strain evidence="10">IBT 35673</strain>
    </source>
</reference>
<evidence type="ECO:0000256" key="4">
    <source>
        <dbReference type="ARBA" id="ARBA00022989"/>
    </source>
</evidence>
<feature type="transmembrane region" description="Helical" evidence="8">
    <location>
        <begin position="492"/>
        <end position="510"/>
    </location>
</feature>
<evidence type="ECO:0000256" key="1">
    <source>
        <dbReference type="ARBA" id="ARBA00004141"/>
    </source>
</evidence>
<dbReference type="EMBL" id="JAPZBQ010000004">
    <property type="protein sequence ID" value="KAJ5335143.1"/>
    <property type="molecule type" value="Genomic_DNA"/>
</dbReference>
<feature type="transmembrane region" description="Helical" evidence="8">
    <location>
        <begin position="219"/>
        <end position="239"/>
    </location>
</feature>
<name>A0A9W9UFV2_PENBR</name>
<proteinExistence type="inferred from homology"/>
<feature type="transmembrane region" description="Helical" evidence="8">
    <location>
        <begin position="334"/>
        <end position="354"/>
    </location>
</feature>
<dbReference type="CDD" id="cd17502">
    <property type="entry name" value="MFS_Azr1_MDR_like"/>
    <property type="match status" value="1"/>
</dbReference>
<comment type="subcellular location">
    <subcellularLocation>
        <location evidence="1">Membrane</location>
        <topology evidence="1">Multi-pass membrane protein</topology>
    </subcellularLocation>
</comment>
<evidence type="ECO:0000256" key="3">
    <source>
        <dbReference type="ARBA" id="ARBA00022692"/>
    </source>
</evidence>
<feature type="transmembrane region" description="Helical" evidence="8">
    <location>
        <begin position="251"/>
        <end position="270"/>
    </location>
</feature>
<feature type="domain" description="Major facilitator superfamily (MFS) profile" evidence="9">
    <location>
        <begin position="26"/>
        <end position="515"/>
    </location>
</feature>
<feature type="compositionally biased region" description="Polar residues" evidence="7">
    <location>
        <begin position="531"/>
        <end position="542"/>
    </location>
</feature>
<feature type="transmembrane region" description="Helical" evidence="8">
    <location>
        <begin position="290"/>
        <end position="314"/>
    </location>
</feature>
<dbReference type="Pfam" id="PF07690">
    <property type="entry name" value="MFS_1"/>
    <property type="match status" value="1"/>
</dbReference>
<comment type="similarity">
    <text evidence="2">Belongs to the major facilitator superfamily. TCR/Tet family.</text>
</comment>
<gene>
    <name evidence="10" type="ORF">N7452_007546</name>
</gene>
<dbReference type="GO" id="GO:0005886">
    <property type="term" value="C:plasma membrane"/>
    <property type="evidence" value="ECO:0007669"/>
    <property type="project" value="TreeGrafter"/>
</dbReference>
<evidence type="ECO:0000259" key="9">
    <source>
        <dbReference type="PROSITE" id="PS50850"/>
    </source>
</evidence>
<comment type="caution">
    <text evidence="10">The sequence shown here is derived from an EMBL/GenBank/DDBJ whole genome shotgun (WGS) entry which is preliminary data.</text>
</comment>
<protein>
    <submittedName>
        <fullName evidence="10">Major facilitator superfamily domain general substrate transporter</fullName>
    </submittedName>
</protein>
<feature type="transmembrane region" description="Helical" evidence="8">
    <location>
        <begin position="149"/>
        <end position="170"/>
    </location>
</feature>
<dbReference type="GO" id="GO:0022857">
    <property type="term" value="F:transmembrane transporter activity"/>
    <property type="evidence" value="ECO:0007669"/>
    <property type="project" value="InterPro"/>
</dbReference>
<keyword evidence="6" id="KW-0325">Glycoprotein</keyword>
<evidence type="ECO:0000256" key="8">
    <source>
        <dbReference type="SAM" id="Phobius"/>
    </source>
</evidence>